<dbReference type="CDD" id="cd03358">
    <property type="entry name" value="LbH_WxcM_N_like"/>
    <property type="match status" value="1"/>
</dbReference>
<dbReference type="InterPro" id="IPR018357">
    <property type="entry name" value="Hexapep_transf_CS"/>
</dbReference>
<keyword evidence="5" id="KW-1185">Reference proteome</keyword>
<accession>A0A1C5K7H0</accession>
<evidence type="ECO:0000313" key="5">
    <source>
        <dbReference type="Proteomes" id="UP000199360"/>
    </source>
</evidence>
<dbReference type="InterPro" id="IPR050179">
    <property type="entry name" value="Trans_hexapeptide_repeat"/>
</dbReference>
<organism evidence="4 5">
    <name type="scientific">Micromonospora humi</name>
    <dbReference type="NCBI Taxonomy" id="745366"/>
    <lineage>
        <taxon>Bacteria</taxon>
        <taxon>Bacillati</taxon>
        <taxon>Actinomycetota</taxon>
        <taxon>Actinomycetes</taxon>
        <taxon>Micromonosporales</taxon>
        <taxon>Micromonosporaceae</taxon>
        <taxon>Micromonospora</taxon>
    </lineage>
</organism>
<dbReference type="PROSITE" id="PS00101">
    <property type="entry name" value="HEXAPEP_TRANSFERASES"/>
    <property type="match status" value="1"/>
</dbReference>
<keyword evidence="1 4" id="KW-0808">Transferase</keyword>
<dbReference type="Pfam" id="PF00132">
    <property type="entry name" value="Hexapep"/>
    <property type="match status" value="3"/>
</dbReference>
<evidence type="ECO:0000256" key="1">
    <source>
        <dbReference type="ARBA" id="ARBA00022679"/>
    </source>
</evidence>
<evidence type="ECO:0000313" key="4">
    <source>
        <dbReference type="EMBL" id="SCG78732.1"/>
    </source>
</evidence>
<dbReference type="PANTHER" id="PTHR43300">
    <property type="entry name" value="ACETYLTRANSFERASE"/>
    <property type="match status" value="1"/>
</dbReference>
<proteinExistence type="predicted"/>
<protein>
    <submittedName>
        <fullName evidence="4">Transferase hexapeptide (Six repeat-containing protein)</fullName>
    </submittedName>
</protein>
<reference evidence="5" key="1">
    <citation type="submission" date="2016-06" db="EMBL/GenBank/DDBJ databases">
        <authorList>
            <person name="Varghese N."/>
            <person name="Submissions Spin"/>
        </authorList>
    </citation>
    <scope>NUCLEOTIDE SEQUENCE [LARGE SCALE GENOMIC DNA]</scope>
    <source>
        <strain evidence="5">DSM 45647</strain>
    </source>
</reference>
<dbReference type="GO" id="GO:0016740">
    <property type="term" value="F:transferase activity"/>
    <property type="evidence" value="ECO:0007669"/>
    <property type="project" value="UniProtKB-KW"/>
</dbReference>
<dbReference type="Proteomes" id="UP000199360">
    <property type="component" value="Unassembled WGS sequence"/>
</dbReference>
<dbReference type="EMBL" id="FMDM01000022">
    <property type="protein sequence ID" value="SCG78732.1"/>
    <property type="molecule type" value="Genomic_DNA"/>
</dbReference>
<gene>
    <name evidence="4" type="ORF">GA0070213_12259</name>
</gene>
<name>A0A1C5K7H0_9ACTN</name>
<dbReference type="STRING" id="745366.GA0070213_12259"/>
<dbReference type="SUPFAM" id="SSF51161">
    <property type="entry name" value="Trimeric LpxA-like enzymes"/>
    <property type="match status" value="1"/>
</dbReference>
<dbReference type="InterPro" id="IPR011004">
    <property type="entry name" value="Trimer_LpxA-like_sf"/>
</dbReference>
<sequence>MLRRAPPDGATRPATMRVEMTDSNDRSASVFVHPTADVESGAQVGDGTKVWHLAHIRSSAQVGAGCVIGRNVYVDAGVTVGDRVKIQNNVSVYQGVTIEDEVFVGPCAVFTNDFRPRAQNPDWTITPTLVRRGASIGANATLVCGIEVGEYAMIAAGSVVTRDVKPYQLVAGNPARPKGWVDEKGEVVSRDVDNPPHQG</sequence>
<evidence type="ECO:0000256" key="2">
    <source>
        <dbReference type="ARBA" id="ARBA00022737"/>
    </source>
</evidence>
<keyword evidence="2" id="KW-0677">Repeat</keyword>
<evidence type="ECO:0000256" key="3">
    <source>
        <dbReference type="SAM" id="MobiDB-lite"/>
    </source>
</evidence>
<dbReference type="PANTHER" id="PTHR43300:SF4">
    <property type="entry name" value="ACYL-[ACYL-CARRIER-PROTEIN]--UDP-N-ACETYLGLUCOSAMINE O-ACYLTRANSFERASE"/>
    <property type="match status" value="1"/>
</dbReference>
<dbReference type="AlphaFoldDB" id="A0A1C5K7H0"/>
<feature type="region of interest" description="Disordered" evidence="3">
    <location>
        <begin position="180"/>
        <end position="199"/>
    </location>
</feature>
<dbReference type="Gene3D" id="2.160.10.10">
    <property type="entry name" value="Hexapeptide repeat proteins"/>
    <property type="match status" value="1"/>
</dbReference>
<dbReference type="InterPro" id="IPR001451">
    <property type="entry name" value="Hexapep"/>
</dbReference>